<evidence type="ECO:0000256" key="10">
    <source>
        <dbReference type="ARBA" id="ARBA00023150"/>
    </source>
</evidence>
<evidence type="ECO:0000313" key="16">
    <source>
        <dbReference type="Proteomes" id="UP000002247"/>
    </source>
</evidence>
<organism evidence="15 16">
    <name type="scientific">Segniliparus rotundus (strain ATCC BAA-972 / CDC 1076 / CIP 108378 / DSM 44985 / JCM 13578)</name>
    <dbReference type="NCBI Taxonomy" id="640132"/>
    <lineage>
        <taxon>Bacteria</taxon>
        <taxon>Bacillati</taxon>
        <taxon>Actinomycetota</taxon>
        <taxon>Actinomycetes</taxon>
        <taxon>Mycobacteriales</taxon>
        <taxon>Segniliparaceae</taxon>
        <taxon>Segniliparus</taxon>
    </lineage>
</organism>
<dbReference type="EMBL" id="CP001958">
    <property type="protein sequence ID" value="ADG99288.1"/>
    <property type="molecule type" value="Genomic_DNA"/>
</dbReference>
<evidence type="ECO:0000256" key="2">
    <source>
        <dbReference type="ARBA" id="ARBA00012167"/>
    </source>
</evidence>
<dbReference type="KEGG" id="srt:Srot_2857"/>
<keyword evidence="4" id="KW-0949">S-adenosyl-L-methionine</keyword>
<dbReference type="GO" id="GO:0061798">
    <property type="term" value="F:GTP 3',8'-cyclase activity"/>
    <property type="evidence" value="ECO:0007669"/>
    <property type="project" value="UniProtKB-EC"/>
</dbReference>
<dbReference type="NCBIfam" id="TIGR02666">
    <property type="entry name" value="moaA"/>
    <property type="match status" value="1"/>
</dbReference>
<reference evidence="15 16" key="1">
    <citation type="journal article" date="2010" name="Stand. Genomic Sci.">
        <title>Complete genome sequence of Segniliparus rotundus type strain (CDC 1076).</title>
        <authorList>
            <person name="Sikorski J."/>
            <person name="Lapidus A."/>
            <person name="Copeland A."/>
            <person name="Misra M."/>
            <person name="Glavina Del Rio T."/>
            <person name="Nolan M."/>
            <person name="Lucas S."/>
            <person name="Chen F."/>
            <person name="Tice H."/>
            <person name="Cheng J.F."/>
            <person name="Jando M."/>
            <person name="Schneider S."/>
            <person name="Bruce D."/>
            <person name="Goodwin L."/>
            <person name="Pitluck S."/>
            <person name="Liolios K."/>
            <person name="Mikhailova N."/>
            <person name="Pati A."/>
            <person name="Ivanova N."/>
            <person name="Mavromatis K."/>
            <person name="Chen A."/>
            <person name="Palaniappan K."/>
            <person name="Chertkov O."/>
            <person name="Land M."/>
            <person name="Hauser L."/>
            <person name="Chang Y.J."/>
            <person name="Jeffries C.D."/>
            <person name="Brettin T."/>
            <person name="Detter J.C."/>
            <person name="Han C."/>
            <person name="Rohde M."/>
            <person name="Goker M."/>
            <person name="Bristow J."/>
            <person name="Eisen J.A."/>
            <person name="Markowitz V."/>
            <person name="Hugenholtz P."/>
            <person name="Kyrpides N.C."/>
            <person name="Klenk H.P."/>
        </authorList>
    </citation>
    <scope>NUCLEOTIDE SEQUENCE [LARGE SCALE GENOMIC DNA]</scope>
    <source>
        <strain evidence="16">ATCC BAA-972 / CDC 1076 / CIP 108378 / DSM 44985 / JCM 13578</strain>
    </source>
</reference>
<keyword evidence="9" id="KW-0342">GTP-binding</keyword>
<dbReference type="Pfam" id="PF06463">
    <property type="entry name" value="Mob_synth_C"/>
    <property type="match status" value="1"/>
</dbReference>
<name>D6ZDN1_SEGRD</name>
<dbReference type="GO" id="GO:0046872">
    <property type="term" value="F:metal ion binding"/>
    <property type="evidence" value="ECO:0007669"/>
    <property type="project" value="UniProtKB-KW"/>
</dbReference>
<accession>D6ZDN1</accession>
<gene>
    <name evidence="15" type="ordered locus">Srot_2857</name>
</gene>
<dbReference type="InterPro" id="IPR010505">
    <property type="entry name" value="MoaA_twitch"/>
</dbReference>
<evidence type="ECO:0000259" key="14">
    <source>
        <dbReference type="PROSITE" id="PS51918"/>
    </source>
</evidence>
<dbReference type="SMART" id="SM00729">
    <property type="entry name" value="Elp3"/>
    <property type="match status" value="1"/>
</dbReference>
<keyword evidence="7" id="KW-0408">Iron</keyword>
<dbReference type="Pfam" id="PF04055">
    <property type="entry name" value="Radical_SAM"/>
    <property type="match status" value="1"/>
</dbReference>
<evidence type="ECO:0000256" key="3">
    <source>
        <dbReference type="ARBA" id="ARBA00022485"/>
    </source>
</evidence>
<dbReference type="GO" id="GO:0005525">
    <property type="term" value="F:GTP binding"/>
    <property type="evidence" value="ECO:0007669"/>
    <property type="project" value="UniProtKB-KW"/>
</dbReference>
<dbReference type="InterPro" id="IPR013483">
    <property type="entry name" value="MoaA"/>
</dbReference>
<evidence type="ECO:0000256" key="11">
    <source>
        <dbReference type="ARBA" id="ARBA00023239"/>
    </source>
</evidence>
<dbReference type="InterPro" id="IPR058240">
    <property type="entry name" value="rSAM_sf"/>
</dbReference>
<dbReference type="eggNOG" id="COG2896">
    <property type="taxonomic scope" value="Bacteria"/>
</dbReference>
<evidence type="ECO:0000256" key="12">
    <source>
        <dbReference type="ARBA" id="ARBA00048697"/>
    </source>
</evidence>
<evidence type="ECO:0000256" key="5">
    <source>
        <dbReference type="ARBA" id="ARBA00022723"/>
    </source>
</evidence>
<keyword evidence="8" id="KW-0411">Iron-sulfur</keyword>
<dbReference type="InterPro" id="IPR007197">
    <property type="entry name" value="rSAM"/>
</dbReference>
<keyword evidence="5" id="KW-0479">Metal-binding</keyword>
<evidence type="ECO:0000256" key="9">
    <source>
        <dbReference type="ARBA" id="ARBA00023134"/>
    </source>
</evidence>
<dbReference type="InterPro" id="IPR000385">
    <property type="entry name" value="MoaA_NifB_PqqE_Fe-S-bd_CS"/>
</dbReference>
<keyword evidence="10" id="KW-0501">Molybdenum cofactor biosynthesis</keyword>
<dbReference type="InterPro" id="IPR040064">
    <property type="entry name" value="MoaA-like"/>
</dbReference>
<dbReference type="HOGENOM" id="CLU_009273_0_1_11"/>
<evidence type="ECO:0000256" key="8">
    <source>
        <dbReference type="ARBA" id="ARBA00023014"/>
    </source>
</evidence>
<sequence>MVALGFPGSKPRDGDARFDGMPRTGPMLDRFGRRATDLRISLTDRCNLRCTYCMPEEGMQWLPGEDLLTVEEIVRLVRIAVTKLHVAEVRFTGGEPLLHKDLPTILRLCSALRPRAELSITTNGLGLRQKAQMLADCGLDRLNVSLDAADPVSYAESTRRDRFHDVLAGLAAASAAGLRPIKVNAVLTRRARPSGQGGADSKDWRAVAVELLELCLAQGFELRFIEQMPLDAGRSWSRAEMIRADEIVDALGRHRSLTPDRAPRGSAPASRWLVDGGPARVGVIASVTKPFCADCDRTRVTADGQVRNCLFAAEETDLRAVLRSSELAEQDGDAAVELLWRQATWMKRAGHGMDEPWFEQPERPMSAIGG</sequence>
<dbReference type="InterPro" id="IPR013785">
    <property type="entry name" value="Aldolase_TIM"/>
</dbReference>
<evidence type="ECO:0000256" key="4">
    <source>
        <dbReference type="ARBA" id="ARBA00022691"/>
    </source>
</evidence>
<feature type="domain" description="Radical SAM core" evidence="14">
    <location>
        <begin position="30"/>
        <end position="260"/>
    </location>
</feature>
<dbReference type="InterPro" id="IPR006638">
    <property type="entry name" value="Elp3/MiaA/NifB-like_rSAM"/>
</dbReference>
<dbReference type="EC" id="4.1.99.22" evidence="2"/>
<dbReference type="Proteomes" id="UP000002247">
    <property type="component" value="Chromosome"/>
</dbReference>
<dbReference type="SFLD" id="SFLDG01067">
    <property type="entry name" value="SPASM/twitch_domain_containing"/>
    <property type="match status" value="1"/>
</dbReference>
<evidence type="ECO:0000256" key="13">
    <source>
        <dbReference type="SAM" id="MobiDB-lite"/>
    </source>
</evidence>
<dbReference type="PANTHER" id="PTHR22960">
    <property type="entry name" value="MOLYBDOPTERIN COFACTOR SYNTHESIS PROTEIN A"/>
    <property type="match status" value="1"/>
</dbReference>
<dbReference type="SFLD" id="SFLDG01386">
    <property type="entry name" value="main_SPASM_domain-containing"/>
    <property type="match status" value="1"/>
</dbReference>
<dbReference type="Gene3D" id="3.20.20.70">
    <property type="entry name" value="Aldolase class I"/>
    <property type="match status" value="1"/>
</dbReference>
<dbReference type="InterPro" id="IPR050105">
    <property type="entry name" value="MoCo_biosynth_MoaA/MoaC"/>
</dbReference>
<protein>
    <recommendedName>
        <fullName evidence="2">GTP 3',8-cyclase</fullName>
        <ecNumber evidence="2">4.1.99.22</ecNumber>
    </recommendedName>
</protein>
<comment type="catalytic activity">
    <reaction evidence="12">
        <text>GTP + AH2 + S-adenosyl-L-methionine = (8S)-3',8-cyclo-7,8-dihydroguanosine 5'-triphosphate + 5'-deoxyadenosine + L-methionine + A + H(+)</text>
        <dbReference type="Rhea" id="RHEA:49576"/>
        <dbReference type="ChEBI" id="CHEBI:13193"/>
        <dbReference type="ChEBI" id="CHEBI:15378"/>
        <dbReference type="ChEBI" id="CHEBI:17319"/>
        <dbReference type="ChEBI" id="CHEBI:17499"/>
        <dbReference type="ChEBI" id="CHEBI:37565"/>
        <dbReference type="ChEBI" id="CHEBI:57844"/>
        <dbReference type="ChEBI" id="CHEBI:59789"/>
        <dbReference type="ChEBI" id="CHEBI:131766"/>
        <dbReference type="EC" id="4.1.99.22"/>
    </reaction>
</comment>
<feature type="compositionally biased region" description="Basic and acidic residues" evidence="13">
    <location>
        <begin position="10"/>
        <end position="20"/>
    </location>
</feature>
<keyword evidence="16" id="KW-1185">Reference proteome</keyword>
<dbReference type="CDD" id="cd01335">
    <property type="entry name" value="Radical_SAM"/>
    <property type="match status" value="1"/>
</dbReference>
<keyword evidence="3" id="KW-0004">4Fe-4S</keyword>
<comment type="cofactor">
    <cofactor evidence="1">
        <name>[4Fe-4S] cluster</name>
        <dbReference type="ChEBI" id="CHEBI:49883"/>
    </cofactor>
</comment>
<dbReference type="SFLD" id="SFLDG01383">
    <property type="entry name" value="cyclic_pyranopterin_phosphate"/>
    <property type="match status" value="1"/>
</dbReference>
<dbReference type="PROSITE" id="PS51918">
    <property type="entry name" value="RADICAL_SAM"/>
    <property type="match status" value="1"/>
</dbReference>
<dbReference type="CDD" id="cd21117">
    <property type="entry name" value="Twitch_MoaA"/>
    <property type="match status" value="1"/>
</dbReference>
<dbReference type="UniPathway" id="UPA00344"/>
<evidence type="ECO:0000313" key="15">
    <source>
        <dbReference type="EMBL" id="ADG99288.1"/>
    </source>
</evidence>
<dbReference type="PANTHER" id="PTHR22960:SF0">
    <property type="entry name" value="MOLYBDENUM COFACTOR BIOSYNTHESIS PROTEIN 1"/>
    <property type="match status" value="1"/>
</dbReference>
<keyword evidence="11" id="KW-0456">Lyase</keyword>
<dbReference type="PROSITE" id="PS01305">
    <property type="entry name" value="MOAA_NIFB_PQQE"/>
    <property type="match status" value="1"/>
</dbReference>
<evidence type="ECO:0000256" key="6">
    <source>
        <dbReference type="ARBA" id="ARBA00022741"/>
    </source>
</evidence>
<dbReference type="SUPFAM" id="SSF102114">
    <property type="entry name" value="Radical SAM enzymes"/>
    <property type="match status" value="1"/>
</dbReference>
<evidence type="ECO:0000256" key="7">
    <source>
        <dbReference type="ARBA" id="ARBA00023004"/>
    </source>
</evidence>
<evidence type="ECO:0000256" key="1">
    <source>
        <dbReference type="ARBA" id="ARBA00001966"/>
    </source>
</evidence>
<dbReference type="GO" id="GO:0006777">
    <property type="term" value="P:Mo-molybdopterin cofactor biosynthetic process"/>
    <property type="evidence" value="ECO:0007669"/>
    <property type="project" value="UniProtKB-KW"/>
</dbReference>
<feature type="region of interest" description="Disordered" evidence="13">
    <location>
        <begin position="1"/>
        <end position="21"/>
    </location>
</feature>
<dbReference type="AlphaFoldDB" id="D6ZDN1"/>
<dbReference type="GO" id="GO:0061799">
    <property type="term" value="F:cyclic pyranopterin monophosphate synthase activity"/>
    <property type="evidence" value="ECO:0007669"/>
    <property type="project" value="TreeGrafter"/>
</dbReference>
<proteinExistence type="predicted"/>
<dbReference type="SFLD" id="SFLDS00029">
    <property type="entry name" value="Radical_SAM"/>
    <property type="match status" value="1"/>
</dbReference>
<keyword evidence="6" id="KW-0547">Nucleotide-binding</keyword>
<dbReference type="STRING" id="640132.Srot_2857"/>
<dbReference type="GO" id="GO:0051539">
    <property type="term" value="F:4 iron, 4 sulfur cluster binding"/>
    <property type="evidence" value="ECO:0007669"/>
    <property type="project" value="UniProtKB-KW"/>
</dbReference>